<keyword evidence="1" id="KW-0560">Oxidoreductase</keyword>
<dbReference type="InterPro" id="IPR041694">
    <property type="entry name" value="ADH_N_2"/>
</dbReference>
<dbReference type="Gene3D" id="3.90.180.10">
    <property type="entry name" value="Medium-chain alcohol dehydrogenases, catalytic domain"/>
    <property type="match status" value="1"/>
</dbReference>
<evidence type="ECO:0000313" key="3">
    <source>
        <dbReference type="EMBL" id="QKW52034.1"/>
    </source>
</evidence>
<dbReference type="PANTHER" id="PTHR43205:SF7">
    <property type="entry name" value="PROSTAGLANDIN REDUCTASE 1"/>
    <property type="match status" value="1"/>
</dbReference>
<feature type="domain" description="Enoyl reductase (ER)" evidence="2">
    <location>
        <begin position="28"/>
        <end position="349"/>
    </location>
</feature>
<sequence>MATDTAAGPYGDLPATHREIHLTERPTGALTEEHFTVVQAPVPSPGPGQLLVRNRYMTVVAVMRTLMSDANLPMPAYEVNRPLWGPAIGEVIAAPDAAAGGGGRVAPGTLVRHNDSWREYAVVDADAATPLDLAALPDPAAHLSQALTAWAAVVEAAEVRPGETAFVSGAAGGVGCMAGQMLRLHGAGRVIGSTGSRRKADYLVSELGYDAVVIRGAGSIEEQLREAAPDGIDVVFDTVGGEQLRAALAVSNRRARFAIVGALSGQLDGEGKQALVEIDTLQLLARGIELRGITLLDHLDSVPAWTREIGRAVADGRLTFPHVRYAGLEQAPRALLELIEGRHIGTVVVEL</sequence>
<dbReference type="Gene3D" id="3.40.50.720">
    <property type="entry name" value="NAD(P)-binding Rossmann-like Domain"/>
    <property type="match status" value="1"/>
</dbReference>
<evidence type="ECO:0000313" key="4">
    <source>
        <dbReference type="Proteomes" id="UP000509303"/>
    </source>
</evidence>
<proteinExistence type="predicted"/>
<protein>
    <submittedName>
        <fullName evidence="3">NADP-dependent oxidoreductase</fullName>
    </submittedName>
</protein>
<keyword evidence="4" id="KW-1185">Reference proteome</keyword>
<accession>A0A7H8NC83</accession>
<dbReference type="Pfam" id="PF16884">
    <property type="entry name" value="ADH_N_2"/>
    <property type="match status" value="1"/>
</dbReference>
<dbReference type="InterPro" id="IPR036291">
    <property type="entry name" value="NAD(P)-bd_dom_sf"/>
</dbReference>
<dbReference type="CDD" id="cd05288">
    <property type="entry name" value="PGDH"/>
    <property type="match status" value="1"/>
</dbReference>
<dbReference type="RefSeq" id="WP_176163740.1">
    <property type="nucleotide sequence ID" value="NZ_CP054929.1"/>
</dbReference>
<dbReference type="InterPro" id="IPR013149">
    <property type="entry name" value="ADH-like_C"/>
</dbReference>
<dbReference type="InterPro" id="IPR045010">
    <property type="entry name" value="MDR_fam"/>
</dbReference>
<dbReference type="SMART" id="SM00829">
    <property type="entry name" value="PKS_ER"/>
    <property type="match status" value="1"/>
</dbReference>
<dbReference type="Proteomes" id="UP000509303">
    <property type="component" value="Chromosome"/>
</dbReference>
<dbReference type="SUPFAM" id="SSF50129">
    <property type="entry name" value="GroES-like"/>
    <property type="match status" value="1"/>
</dbReference>
<name>A0A7H8NC83_9ACTN</name>
<dbReference type="PANTHER" id="PTHR43205">
    <property type="entry name" value="PROSTAGLANDIN REDUCTASE"/>
    <property type="match status" value="1"/>
</dbReference>
<evidence type="ECO:0000259" key="2">
    <source>
        <dbReference type="SMART" id="SM00829"/>
    </source>
</evidence>
<dbReference type="InterPro" id="IPR011032">
    <property type="entry name" value="GroES-like_sf"/>
</dbReference>
<dbReference type="AlphaFoldDB" id="A0A7H8NC83"/>
<evidence type="ECO:0000256" key="1">
    <source>
        <dbReference type="ARBA" id="ARBA00023002"/>
    </source>
</evidence>
<dbReference type="GO" id="GO:0016628">
    <property type="term" value="F:oxidoreductase activity, acting on the CH-CH group of donors, NAD or NADP as acceptor"/>
    <property type="evidence" value="ECO:0007669"/>
    <property type="project" value="InterPro"/>
</dbReference>
<dbReference type="EMBL" id="CP054929">
    <property type="protein sequence ID" value="QKW52034.1"/>
    <property type="molecule type" value="Genomic_DNA"/>
</dbReference>
<gene>
    <name evidence="3" type="ORF">HUT08_23710</name>
</gene>
<dbReference type="SUPFAM" id="SSF51735">
    <property type="entry name" value="NAD(P)-binding Rossmann-fold domains"/>
    <property type="match status" value="1"/>
</dbReference>
<dbReference type="InterPro" id="IPR020843">
    <property type="entry name" value="ER"/>
</dbReference>
<reference evidence="3 4" key="1">
    <citation type="submission" date="2020-06" db="EMBL/GenBank/DDBJ databases">
        <title>Genome mining for natural products.</title>
        <authorList>
            <person name="Zhang B."/>
            <person name="Shi J."/>
            <person name="Ge H."/>
        </authorList>
    </citation>
    <scope>NUCLEOTIDE SEQUENCE [LARGE SCALE GENOMIC DNA]</scope>
    <source>
        <strain evidence="3 4">NA00687</strain>
    </source>
</reference>
<dbReference type="Pfam" id="PF00107">
    <property type="entry name" value="ADH_zinc_N"/>
    <property type="match status" value="1"/>
</dbReference>
<organism evidence="3 4">
    <name type="scientific">Streptomyces buecherae</name>
    <dbReference type="NCBI Taxonomy" id="2763006"/>
    <lineage>
        <taxon>Bacteria</taxon>
        <taxon>Bacillati</taxon>
        <taxon>Actinomycetota</taxon>
        <taxon>Actinomycetes</taxon>
        <taxon>Kitasatosporales</taxon>
        <taxon>Streptomycetaceae</taxon>
        <taxon>Streptomyces</taxon>
    </lineage>
</organism>